<dbReference type="HOGENOM" id="CLU_062597_0_0_7"/>
<reference evidence="1 2" key="1">
    <citation type="journal article" date="2014" name="Nature">
        <title>An environmental bacterial taxon with a large and distinct metabolic repertoire.</title>
        <authorList>
            <person name="Wilson M.C."/>
            <person name="Mori T."/>
            <person name="Ruckert C."/>
            <person name="Uria A.R."/>
            <person name="Helf M.J."/>
            <person name="Takada K."/>
            <person name="Gernert C."/>
            <person name="Steffens U.A."/>
            <person name="Heycke N."/>
            <person name="Schmitt S."/>
            <person name="Rinke C."/>
            <person name="Helfrich E.J."/>
            <person name="Brachmann A.O."/>
            <person name="Gurgui C."/>
            <person name="Wakimoto T."/>
            <person name="Kracht M."/>
            <person name="Crusemann M."/>
            <person name="Hentschel U."/>
            <person name="Abe I."/>
            <person name="Matsunaga S."/>
            <person name="Kalinowski J."/>
            <person name="Takeyama H."/>
            <person name="Piel J."/>
        </authorList>
    </citation>
    <scope>NUCLEOTIDE SEQUENCE [LARGE SCALE GENOMIC DNA]</scope>
    <source>
        <strain evidence="2">TSY1</strain>
    </source>
</reference>
<keyword evidence="2" id="KW-1185">Reference proteome</keyword>
<protein>
    <recommendedName>
        <fullName evidence="3">Glycoside hydrolase family 57 N-terminal domain-containing protein</fullName>
    </recommendedName>
</protein>
<evidence type="ECO:0000313" key="2">
    <source>
        <dbReference type="Proteomes" id="UP000019141"/>
    </source>
</evidence>
<evidence type="ECO:0008006" key="3">
    <source>
        <dbReference type="Google" id="ProtNLM"/>
    </source>
</evidence>
<sequence>MKLGLIISNDWELFGDGSGNYFEVQHRPLEALLQTVEDHGAPLTVMAEVAQQWAHQRIAPHTPWARDVVAAWEAILQETVARGSDVQLHLHPQWLQARYEQDAWQVDYDQWAIGDLEPTHVEAVLREGKHYLERLLQPVQADYECIAFRAGAYCIEPSHNVIPSLQKLGFLCDSSVTKGLYQPQYYDYRDAHGRLVPWFVSPSSVKYKHDCNEGLLEIPIYAHESVDSPLLRKFLSPWLFYRMCFGVGLSQQDQHWIAAKNKRLVRYYPVLKRKVVKNNITSFKWLLSKILVKSALQLDYDSLPPMAFVKCLQHIFASQAVRSEQEEVILPVMASGHVKEVPNFENLHRILDGVHRHLRDQVVYWNLRDAVKYWLNLQMA</sequence>
<dbReference type="EMBL" id="AZHW01001262">
    <property type="protein sequence ID" value="ETW93306.1"/>
    <property type="molecule type" value="Genomic_DNA"/>
</dbReference>
<comment type="caution">
    <text evidence="1">The sequence shown here is derived from an EMBL/GenBank/DDBJ whole genome shotgun (WGS) entry which is preliminary data.</text>
</comment>
<dbReference type="Proteomes" id="UP000019141">
    <property type="component" value="Unassembled WGS sequence"/>
</dbReference>
<proteinExistence type="predicted"/>
<accession>W4L7K5</accession>
<dbReference type="Gene3D" id="3.20.20.370">
    <property type="entry name" value="Glycoside hydrolase/deacetylase"/>
    <property type="match status" value="1"/>
</dbReference>
<evidence type="ECO:0000313" key="1">
    <source>
        <dbReference type="EMBL" id="ETW93306.1"/>
    </source>
</evidence>
<gene>
    <name evidence="1" type="ORF">ETSY1_39815</name>
</gene>
<dbReference type="AlphaFoldDB" id="W4L7K5"/>
<organism evidence="1 2">
    <name type="scientific">Entotheonella factor</name>
    <dbReference type="NCBI Taxonomy" id="1429438"/>
    <lineage>
        <taxon>Bacteria</taxon>
        <taxon>Pseudomonadati</taxon>
        <taxon>Nitrospinota/Tectimicrobiota group</taxon>
        <taxon>Candidatus Tectimicrobiota</taxon>
        <taxon>Candidatus Entotheonellia</taxon>
        <taxon>Candidatus Entotheonellales</taxon>
        <taxon>Candidatus Entotheonellaceae</taxon>
        <taxon>Candidatus Entotheonella</taxon>
    </lineage>
</organism>
<name>W4L7K5_ENTF1</name>